<feature type="domain" description="Glutamine amidotransferase" evidence="1">
    <location>
        <begin position="25"/>
        <end position="179"/>
    </location>
</feature>
<proteinExistence type="predicted"/>
<dbReference type="CDD" id="cd01741">
    <property type="entry name" value="GATase1_1"/>
    <property type="match status" value="1"/>
</dbReference>
<organism evidence="2 3">
    <name type="scientific">Rhodococcoides corynebacterioides</name>
    <dbReference type="NCBI Taxonomy" id="53972"/>
    <lineage>
        <taxon>Bacteria</taxon>
        <taxon>Bacillati</taxon>
        <taxon>Actinomycetota</taxon>
        <taxon>Actinomycetes</taxon>
        <taxon>Mycobacteriales</taxon>
        <taxon>Nocardiaceae</taxon>
        <taxon>Rhodococcoides</taxon>
    </lineage>
</organism>
<dbReference type="Proteomes" id="UP000703038">
    <property type="component" value="Unassembled WGS sequence"/>
</dbReference>
<comment type="caution">
    <text evidence="2">The sequence shown here is derived from an EMBL/GenBank/DDBJ whole genome shotgun (WGS) entry which is preliminary data.</text>
</comment>
<keyword evidence="3" id="KW-1185">Reference proteome</keyword>
<dbReference type="InterPro" id="IPR029062">
    <property type="entry name" value="Class_I_gatase-like"/>
</dbReference>
<name>A0ABS2KWR2_9NOCA</name>
<dbReference type="SUPFAM" id="SSF52317">
    <property type="entry name" value="Class I glutamine amidotransferase-like"/>
    <property type="match status" value="1"/>
</dbReference>
<dbReference type="InterPro" id="IPR044992">
    <property type="entry name" value="ChyE-like"/>
</dbReference>
<dbReference type="Pfam" id="PF00117">
    <property type="entry name" value="GATase"/>
    <property type="match status" value="1"/>
</dbReference>
<dbReference type="PANTHER" id="PTHR42695:SF5">
    <property type="entry name" value="GLUTAMINE AMIDOTRANSFERASE YLR126C-RELATED"/>
    <property type="match status" value="1"/>
</dbReference>
<dbReference type="RefSeq" id="WP_204869178.1">
    <property type="nucleotide sequence ID" value="NZ_JAFBBK010000001.1"/>
</dbReference>
<accession>A0ABS2KWR2</accession>
<dbReference type="EMBL" id="JAFBBK010000001">
    <property type="protein sequence ID" value="MBM7416353.1"/>
    <property type="molecule type" value="Genomic_DNA"/>
</dbReference>
<sequence length="236" mass="25355">MTRAALVFHERDHALGVRNVGSIGPALRTSGFETTTFSFEGDSRDADRPAASSFDLIVLMGSPDAAYDDALPWLAEEIAWLGDAVAQRVPVLGVCFGGQLLARVLGGTVTRAAESEHGFVTVRTECDELIPQGPWMQFHDDTFTLPPGAEPLATTAAALQAFVSGPHIGLQFHPEITVDVFESWIEGWDARGVRAEVESSVDVPAIRAEVARREQTSIEACSRLIDAVLARAGVSR</sequence>
<reference evidence="2 3" key="1">
    <citation type="submission" date="2021-01" db="EMBL/GenBank/DDBJ databases">
        <title>Genomics of switchgrass bacterial isolates.</title>
        <authorList>
            <person name="Shade A."/>
        </authorList>
    </citation>
    <scope>NUCLEOTIDE SEQUENCE [LARGE SCALE GENOMIC DNA]</scope>
    <source>
        <strain evidence="2 3">PvP111</strain>
    </source>
</reference>
<evidence type="ECO:0000313" key="3">
    <source>
        <dbReference type="Proteomes" id="UP000703038"/>
    </source>
</evidence>
<dbReference type="InterPro" id="IPR017926">
    <property type="entry name" value="GATASE"/>
</dbReference>
<gene>
    <name evidence="2" type="ORF">JOE42_003086</name>
</gene>
<dbReference type="Gene3D" id="3.40.50.880">
    <property type="match status" value="1"/>
</dbReference>
<evidence type="ECO:0000259" key="1">
    <source>
        <dbReference type="Pfam" id="PF00117"/>
    </source>
</evidence>
<evidence type="ECO:0000313" key="2">
    <source>
        <dbReference type="EMBL" id="MBM7416353.1"/>
    </source>
</evidence>
<dbReference type="PANTHER" id="PTHR42695">
    <property type="entry name" value="GLUTAMINE AMIDOTRANSFERASE YLR126C-RELATED"/>
    <property type="match status" value="1"/>
</dbReference>
<protein>
    <submittedName>
        <fullName evidence="2">GMP synthase-like glutamine amidotransferase</fullName>
    </submittedName>
</protein>
<dbReference type="PROSITE" id="PS51273">
    <property type="entry name" value="GATASE_TYPE_1"/>
    <property type="match status" value="1"/>
</dbReference>